<evidence type="ECO:0000313" key="1">
    <source>
        <dbReference type="EMBL" id="KAH3821191.1"/>
    </source>
</evidence>
<name>A0A9D4GPF8_DREPO</name>
<dbReference type="Proteomes" id="UP000828390">
    <property type="component" value="Unassembled WGS sequence"/>
</dbReference>
<keyword evidence="2" id="KW-1185">Reference proteome</keyword>
<organism evidence="1 2">
    <name type="scientific">Dreissena polymorpha</name>
    <name type="common">Zebra mussel</name>
    <name type="synonym">Mytilus polymorpha</name>
    <dbReference type="NCBI Taxonomy" id="45954"/>
    <lineage>
        <taxon>Eukaryota</taxon>
        <taxon>Metazoa</taxon>
        <taxon>Spiralia</taxon>
        <taxon>Lophotrochozoa</taxon>
        <taxon>Mollusca</taxon>
        <taxon>Bivalvia</taxon>
        <taxon>Autobranchia</taxon>
        <taxon>Heteroconchia</taxon>
        <taxon>Euheterodonta</taxon>
        <taxon>Imparidentia</taxon>
        <taxon>Neoheterodontei</taxon>
        <taxon>Myida</taxon>
        <taxon>Dreissenoidea</taxon>
        <taxon>Dreissenidae</taxon>
        <taxon>Dreissena</taxon>
    </lineage>
</organism>
<comment type="caution">
    <text evidence="1">The sequence shown here is derived from an EMBL/GenBank/DDBJ whole genome shotgun (WGS) entry which is preliminary data.</text>
</comment>
<protein>
    <submittedName>
        <fullName evidence="1">Uncharacterized protein</fullName>
    </submittedName>
</protein>
<accession>A0A9D4GPF8</accession>
<proteinExistence type="predicted"/>
<sequence>MFGWHPRLTVDAYLGTTPVNEGEALYSSYISKLQEHLKFAYRVAGDCTRKRGAQNKALYDSKDNQNQICNNDLVLVRQGLTLADKLEREP</sequence>
<reference evidence="1" key="2">
    <citation type="submission" date="2020-11" db="EMBL/GenBank/DDBJ databases">
        <authorList>
            <person name="McCartney M.A."/>
            <person name="Auch B."/>
            <person name="Kono T."/>
            <person name="Mallez S."/>
            <person name="Becker A."/>
            <person name="Gohl D.M."/>
            <person name="Silverstein K.A.T."/>
            <person name="Koren S."/>
            <person name="Bechman K.B."/>
            <person name="Herman A."/>
            <person name="Abrahante J.E."/>
            <person name="Garbe J."/>
        </authorList>
    </citation>
    <scope>NUCLEOTIDE SEQUENCE</scope>
    <source>
        <strain evidence="1">Duluth1</strain>
        <tissue evidence="1">Whole animal</tissue>
    </source>
</reference>
<dbReference type="AlphaFoldDB" id="A0A9D4GPF8"/>
<dbReference type="EMBL" id="JAIWYP010000005">
    <property type="protein sequence ID" value="KAH3821191.1"/>
    <property type="molecule type" value="Genomic_DNA"/>
</dbReference>
<gene>
    <name evidence="1" type="ORF">DPMN_122952</name>
</gene>
<reference evidence="1" key="1">
    <citation type="journal article" date="2019" name="bioRxiv">
        <title>The Genome of the Zebra Mussel, Dreissena polymorpha: A Resource for Invasive Species Research.</title>
        <authorList>
            <person name="McCartney M.A."/>
            <person name="Auch B."/>
            <person name="Kono T."/>
            <person name="Mallez S."/>
            <person name="Zhang Y."/>
            <person name="Obille A."/>
            <person name="Becker A."/>
            <person name="Abrahante J.E."/>
            <person name="Garbe J."/>
            <person name="Badalamenti J.P."/>
            <person name="Herman A."/>
            <person name="Mangelson H."/>
            <person name="Liachko I."/>
            <person name="Sullivan S."/>
            <person name="Sone E.D."/>
            <person name="Koren S."/>
            <person name="Silverstein K.A.T."/>
            <person name="Beckman K.B."/>
            <person name="Gohl D.M."/>
        </authorList>
    </citation>
    <scope>NUCLEOTIDE SEQUENCE</scope>
    <source>
        <strain evidence="1">Duluth1</strain>
        <tissue evidence="1">Whole animal</tissue>
    </source>
</reference>
<evidence type="ECO:0000313" key="2">
    <source>
        <dbReference type="Proteomes" id="UP000828390"/>
    </source>
</evidence>